<comment type="similarity">
    <text evidence="7 10">Belongs to the HD-ZIP homeobox family. Class I subfamily.</text>
</comment>
<evidence type="ECO:0000256" key="1">
    <source>
        <dbReference type="ARBA" id="ARBA00004123"/>
    </source>
</evidence>
<evidence type="ECO:0000256" key="2">
    <source>
        <dbReference type="ARBA" id="ARBA00023015"/>
    </source>
</evidence>
<evidence type="ECO:0000259" key="13">
    <source>
        <dbReference type="PROSITE" id="PS50071"/>
    </source>
</evidence>
<gene>
    <name evidence="14" type="ORF">FEM48_Zijuj12G0107500</name>
</gene>
<comment type="caution">
    <text evidence="14">The sequence shown here is derived from an EMBL/GenBank/DDBJ whole genome shotgun (WGS) entry which is preliminary data.</text>
</comment>
<dbReference type="InterPro" id="IPR045224">
    <property type="entry name" value="HDZip_class_I_plant"/>
</dbReference>
<accession>A0A978UCV3</accession>
<evidence type="ECO:0000256" key="10">
    <source>
        <dbReference type="RuleBase" id="RU369038"/>
    </source>
</evidence>
<evidence type="ECO:0000256" key="6">
    <source>
        <dbReference type="ARBA" id="ARBA00023242"/>
    </source>
</evidence>
<dbReference type="GO" id="GO:0000981">
    <property type="term" value="F:DNA-binding transcription factor activity, RNA polymerase II-specific"/>
    <property type="evidence" value="ECO:0007669"/>
    <property type="project" value="UniProtKB-UniRule"/>
</dbReference>
<dbReference type="Pfam" id="PF00046">
    <property type="entry name" value="Homeodomain"/>
    <property type="match status" value="1"/>
</dbReference>
<evidence type="ECO:0000256" key="8">
    <source>
        <dbReference type="PROSITE-ProRule" id="PRU00108"/>
    </source>
</evidence>
<feature type="coiled-coil region" evidence="11">
    <location>
        <begin position="80"/>
        <end position="121"/>
    </location>
</feature>
<keyword evidence="4 8" id="KW-0371">Homeobox</keyword>
<evidence type="ECO:0000256" key="12">
    <source>
        <dbReference type="SAM" id="MobiDB-lite"/>
    </source>
</evidence>
<evidence type="ECO:0000313" key="15">
    <source>
        <dbReference type="Proteomes" id="UP000813462"/>
    </source>
</evidence>
<dbReference type="GO" id="GO:0043565">
    <property type="term" value="F:sequence-specific DNA binding"/>
    <property type="evidence" value="ECO:0007669"/>
    <property type="project" value="TreeGrafter"/>
</dbReference>
<dbReference type="GO" id="GO:0045893">
    <property type="term" value="P:positive regulation of DNA-templated transcription"/>
    <property type="evidence" value="ECO:0007669"/>
    <property type="project" value="TreeGrafter"/>
</dbReference>
<evidence type="ECO:0000256" key="11">
    <source>
        <dbReference type="SAM" id="Coils"/>
    </source>
</evidence>
<feature type="domain" description="Homeobox" evidence="13">
    <location>
        <begin position="14"/>
        <end position="74"/>
    </location>
</feature>
<dbReference type="InterPro" id="IPR009057">
    <property type="entry name" value="Homeodomain-like_sf"/>
</dbReference>
<dbReference type="InterPro" id="IPR017970">
    <property type="entry name" value="Homeobox_CS"/>
</dbReference>
<reference evidence="14" key="1">
    <citation type="journal article" date="2021" name="Front. Plant Sci.">
        <title>Chromosome-Scale Genome Assembly for Chinese Sour Jujube and Insights Into Its Genome Evolution and Domestication Signature.</title>
        <authorList>
            <person name="Shen L.-Y."/>
            <person name="Luo H."/>
            <person name="Wang X.-L."/>
            <person name="Wang X.-M."/>
            <person name="Qiu X.-J."/>
            <person name="Liu H."/>
            <person name="Zhou S.-S."/>
            <person name="Jia K.-H."/>
            <person name="Nie S."/>
            <person name="Bao Y.-T."/>
            <person name="Zhang R.-G."/>
            <person name="Yun Q.-Z."/>
            <person name="Chai Y.-H."/>
            <person name="Lu J.-Y."/>
            <person name="Li Y."/>
            <person name="Zhao S.-W."/>
            <person name="Mao J.-F."/>
            <person name="Jia S.-G."/>
            <person name="Mao Y.-M."/>
        </authorList>
    </citation>
    <scope>NUCLEOTIDE SEQUENCE</scope>
    <source>
        <strain evidence="14">AT0</strain>
        <tissue evidence="14">Leaf</tissue>
    </source>
</reference>
<name>A0A978UCV3_ZIZJJ</name>
<keyword evidence="11" id="KW-0175">Coiled coil</keyword>
<dbReference type="SMART" id="SM00389">
    <property type="entry name" value="HOX"/>
    <property type="match status" value="1"/>
</dbReference>
<dbReference type="GO" id="GO:0005634">
    <property type="term" value="C:nucleus"/>
    <property type="evidence" value="ECO:0007669"/>
    <property type="project" value="UniProtKB-SubCell"/>
</dbReference>
<sequence>MDMFNTQKSQNQKKPSKNYKKRLTYEQVKLLERSFTSNNKLQPERKHQLSLQLGIPPRQVAIWYQNKRARSRTQSLELDYSALQLSLENALAEKQQLKREVERLNDELAKAQEMLFALNVQTTTTTTTTASSCARPVICPSLSCSDQEGMSSARSTIVHDLDVELEELYACLIGSDGLISWD</sequence>
<dbReference type="SUPFAM" id="SSF46689">
    <property type="entry name" value="Homeodomain-like"/>
    <property type="match status" value="1"/>
</dbReference>
<dbReference type="AlphaFoldDB" id="A0A978UCV3"/>
<protein>
    <recommendedName>
        <fullName evidence="10">Homeobox-leucine zipper protein</fullName>
    </recommendedName>
    <alternativeName>
        <fullName evidence="10">HD-ZIP protein</fullName>
    </alternativeName>
    <alternativeName>
        <fullName evidence="10">Homeodomain transcription factor</fullName>
    </alternativeName>
</protein>
<evidence type="ECO:0000313" key="14">
    <source>
        <dbReference type="EMBL" id="KAH7512596.1"/>
    </source>
</evidence>
<dbReference type="PROSITE" id="PS00027">
    <property type="entry name" value="HOMEOBOX_1"/>
    <property type="match status" value="1"/>
</dbReference>
<keyword evidence="3 8" id="KW-0238">DNA-binding</keyword>
<evidence type="ECO:0000256" key="3">
    <source>
        <dbReference type="ARBA" id="ARBA00023125"/>
    </source>
</evidence>
<comment type="subcellular location">
    <subcellularLocation>
        <location evidence="1 8 9">Nucleus</location>
    </subcellularLocation>
</comment>
<keyword evidence="2 10" id="KW-0805">Transcription regulation</keyword>
<dbReference type="EMBL" id="JAEACU010000012">
    <property type="protein sequence ID" value="KAH7512596.1"/>
    <property type="molecule type" value="Genomic_DNA"/>
</dbReference>
<dbReference type="Gene3D" id="1.10.10.60">
    <property type="entry name" value="Homeodomain-like"/>
    <property type="match status" value="1"/>
</dbReference>
<keyword evidence="6 8" id="KW-0539">Nucleus</keyword>
<keyword evidence="5 10" id="KW-0804">Transcription</keyword>
<dbReference type="OrthoDB" id="6159439at2759"/>
<dbReference type="PANTHER" id="PTHR24326">
    <property type="entry name" value="HOMEOBOX-LEUCINE ZIPPER PROTEIN"/>
    <property type="match status" value="1"/>
</dbReference>
<proteinExistence type="inferred from homology"/>
<comment type="function">
    <text evidence="10">Transcription factor.</text>
</comment>
<evidence type="ECO:0000256" key="5">
    <source>
        <dbReference type="ARBA" id="ARBA00023163"/>
    </source>
</evidence>
<evidence type="ECO:0000256" key="9">
    <source>
        <dbReference type="RuleBase" id="RU000682"/>
    </source>
</evidence>
<dbReference type="CDD" id="cd00086">
    <property type="entry name" value="homeodomain"/>
    <property type="match status" value="1"/>
</dbReference>
<feature type="DNA-binding region" description="Homeobox" evidence="8">
    <location>
        <begin position="16"/>
        <end position="75"/>
    </location>
</feature>
<dbReference type="InterPro" id="IPR001356">
    <property type="entry name" value="HD"/>
</dbReference>
<evidence type="ECO:0000256" key="7">
    <source>
        <dbReference type="ARBA" id="ARBA00025748"/>
    </source>
</evidence>
<evidence type="ECO:0000256" key="4">
    <source>
        <dbReference type="ARBA" id="ARBA00023155"/>
    </source>
</evidence>
<organism evidence="14 15">
    <name type="scientific">Ziziphus jujuba var. spinosa</name>
    <dbReference type="NCBI Taxonomy" id="714518"/>
    <lineage>
        <taxon>Eukaryota</taxon>
        <taxon>Viridiplantae</taxon>
        <taxon>Streptophyta</taxon>
        <taxon>Embryophyta</taxon>
        <taxon>Tracheophyta</taxon>
        <taxon>Spermatophyta</taxon>
        <taxon>Magnoliopsida</taxon>
        <taxon>eudicotyledons</taxon>
        <taxon>Gunneridae</taxon>
        <taxon>Pentapetalae</taxon>
        <taxon>rosids</taxon>
        <taxon>fabids</taxon>
        <taxon>Rosales</taxon>
        <taxon>Rhamnaceae</taxon>
        <taxon>Paliureae</taxon>
        <taxon>Ziziphus</taxon>
    </lineage>
</organism>
<dbReference type="PROSITE" id="PS50071">
    <property type="entry name" value="HOMEOBOX_2"/>
    <property type="match status" value="1"/>
</dbReference>
<dbReference type="PANTHER" id="PTHR24326:SF522">
    <property type="entry name" value="HOMEOBOX-LEUCINE ZIPPER PROTEIN ATHB-52"/>
    <property type="match status" value="1"/>
</dbReference>
<feature type="region of interest" description="Disordered" evidence="12">
    <location>
        <begin position="1"/>
        <end position="21"/>
    </location>
</feature>
<dbReference type="Proteomes" id="UP000813462">
    <property type="component" value="Unassembled WGS sequence"/>
</dbReference>